<evidence type="ECO:0008006" key="3">
    <source>
        <dbReference type="Google" id="ProtNLM"/>
    </source>
</evidence>
<gene>
    <name evidence="1" type="ORF">ACFFSY_29255</name>
</gene>
<keyword evidence="2" id="KW-1185">Reference proteome</keyword>
<evidence type="ECO:0000313" key="2">
    <source>
        <dbReference type="Proteomes" id="UP001589747"/>
    </source>
</evidence>
<dbReference type="Proteomes" id="UP001589747">
    <property type="component" value="Unassembled WGS sequence"/>
</dbReference>
<reference evidence="1 2" key="1">
    <citation type="submission" date="2024-09" db="EMBL/GenBank/DDBJ databases">
        <authorList>
            <person name="Sun Q."/>
            <person name="Mori K."/>
        </authorList>
    </citation>
    <scope>NUCLEOTIDE SEQUENCE [LARGE SCALE GENOMIC DNA]</scope>
    <source>
        <strain evidence="1 2">TISTR 2452</strain>
    </source>
</reference>
<dbReference type="EMBL" id="JBHMDO010000047">
    <property type="protein sequence ID" value="MFB9330050.1"/>
    <property type="molecule type" value="Genomic_DNA"/>
</dbReference>
<evidence type="ECO:0000313" key="1">
    <source>
        <dbReference type="EMBL" id="MFB9330050.1"/>
    </source>
</evidence>
<proteinExistence type="predicted"/>
<dbReference type="RefSeq" id="WP_377500875.1">
    <property type="nucleotide sequence ID" value="NZ_JBHMDO010000047.1"/>
</dbReference>
<organism evidence="1 2">
    <name type="scientific">Paenibacillus aurantiacus</name>
    <dbReference type="NCBI Taxonomy" id="1936118"/>
    <lineage>
        <taxon>Bacteria</taxon>
        <taxon>Bacillati</taxon>
        <taxon>Bacillota</taxon>
        <taxon>Bacilli</taxon>
        <taxon>Bacillales</taxon>
        <taxon>Paenibacillaceae</taxon>
        <taxon>Paenibacillus</taxon>
    </lineage>
</organism>
<protein>
    <recommendedName>
        <fullName evidence="3">MerR family transcriptional regulator</fullName>
    </recommendedName>
</protein>
<sequence length="138" mass="16269">MHEPAINTTQLRDYVENGKPVGSETSRRWLRYLLGKLDDLQVMYDALLATHDGTQLLLEEVQERSMKRRHELSDIKQRLEEAERLKRAYRDDRDMLLTVLKDIEEFTAEDDVLKWMRSVMAKVEGRDRCACCTRPKEG</sequence>
<comment type="caution">
    <text evidence="1">The sequence shown here is derived from an EMBL/GenBank/DDBJ whole genome shotgun (WGS) entry which is preliminary data.</text>
</comment>
<name>A0ABV5KXV2_9BACL</name>
<accession>A0ABV5KXV2</accession>